<keyword evidence="1" id="KW-1185">Reference proteome</keyword>
<name>A0A914RAI4_PAREQ</name>
<dbReference type="WBParaSite" id="PEQ_0000328601-mRNA-1">
    <property type="protein sequence ID" value="PEQ_0000328601-mRNA-1"/>
    <property type="gene ID" value="PEQ_0000328601"/>
</dbReference>
<protein>
    <submittedName>
        <fullName evidence="2">Uncharacterized protein</fullName>
    </submittedName>
</protein>
<dbReference type="Proteomes" id="UP000887564">
    <property type="component" value="Unplaced"/>
</dbReference>
<evidence type="ECO:0000313" key="1">
    <source>
        <dbReference type="Proteomes" id="UP000887564"/>
    </source>
</evidence>
<dbReference type="AlphaFoldDB" id="A0A914RAI4"/>
<organism evidence="1 2">
    <name type="scientific">Parascaris equorum</name>
    <name type="common">Equine roundworm</name>
    <dbReference type="NCBI Taxonomy" id="6256"/>
    <lineage>
        <taxon>Eukaryota</taxon>
        <taxon>Metazoa</taxon>
        <taxon>Ecdysozoa</taxon>
        <taxon>Nematoda</taxon>
        <taxon>Chromadorea</taxon>
        <taxon>Rhabditida</taxon>
        <taxon>Spirurina</taxon>
        <taxon>Ascaridomorpha</taxon>
        <taxon>Ascaridoidea</taxon>
        <taxon>Ascarididae</taxon>
        <taxon>Parascaris</taxon>
    </lineage>
</organism>
<accession>A0A914RAI4</accession>
<reference evidence="2" key="1">
    <citation type="submission" date="2022-11" db="UniProtKB">
        <authorList>
            <consortium name="WormBaseParasite"/>
        </authorList>
    </citation>
    <scope>IDENTIFICATION</scope>
</reference>
<sequence>MGLLRAYCAATGGALTAALGLNACVKVHFFEALRVIFPERSHP</sequence>
<proteinExistence type="predicted"/>
<evidence type="ECO:0000313" key="2">
    <source>
        <dbReference type="WBParaSite" id="PEQ_0000328601-mRNA-1"/>
    </source>
</evidence>